<keyword evidence="5" id="KW-0347">Helicase</keyword>
<dbReference type="SUPFAM" id="SSF52540">
    <property type="entry name" value="P-loop containing nucleoside triphosphate hydrolases"/>
    <property type="match status" value="3"/>
</dbReference>
<name>A0A366MRW5_9BACT</name>
<dbReference type="GO" id="GO:0005737">
    <property type="term" value="C:cytoplasm"/>
    <property type="evidence" value="ECO:0007669"/>
    <property type="project" value="UniProtKB-SubCell"/>
</dbReference>
<dbReference type="GO" id="GO:0006355">
    <property type="term" value="P:regulation of DNA-templated transcription"/>
    <property type="evidence" value="ECO:0007669"/>
    <property type="project" value="UniProtKB-UniRule"/>
</dbReference>
<dbReference type="AlphaFoldDB" id="A0A366MRW5"/>
<evidence type="ECO:0000256" key="9">
    <source>
        <dbReference type="HAMAP-Rule" id="MF_00969"/>
    </source>
</evidence>
<evidence type="ECO:0000256" key="8">
    <source>
        <dbReference type="ARBA" id="ARBA00023204"/>
    </source>
</evidence>
<keyword evidence="7 9" id="KW-0238">DNA-binding</keyword>
<keyword evidence="1 9" id="KW-0963">Cytoplasm</keyword>
<evidence type="ECO:0000256" key="6">
    <source>
        <dbReference type="ARBA" id="ARBA00022840"/>
    </source>
</evidence>
<dbReference type="SMART" id="SM00982">
    <property type="entry name" value="TRCF"/>
    <property type="match status" value="1"/>
</dbReference>
<dbReference type="Gene3D" id="3.90.1150.50">
    <property type="entry name" value="Transcription-repair-coupling factor, D7 domain"/>
    <property type="match status" value="1"/>
</dbReference>
<dbReference type="Gene3D" id="3.40.50.11180">
    <property type="match status" value="1"/>
</dbReference>
<comment type="subcellular location">
    <subcellularLocation>
        <location evidence="9">Cytoplasm</location>
    </subcellularLocation>
</comment>
<dbReference type="InterPro" id="IPR003711">
    <property type="entry name" value="CarD-like/TRCF_RID"/>
</dbReference>
<dbReference type="CDD" id="cd17991">
    <property type="entry name" value="DEXHc_TRCF"/>
    <property type="match status" value="1"/>
</dbReference>
<comment type="function">
    <text evidence="9">Couples transcription and DNA repair by recognizing RNA polymerase (RNAP) stalled at DNA lesions. Mediates ATP-dependent release of RNAP and its truncated transcript from the DNA, and recruitment of nucleotide excision repair machinery to the damaged site.</text>
</comment>
<protein>
    <recommendedName>
        <fullName evidence="9">Transcription-repair-coupling factor</fullName>
        <shortName evidence="9">TRCF</shortName>
        <ecNumber evidence="9">3.6.4.-</ecNumber>
    </recommendedName>
</protein>
<dbReference type="GO" id="GO:0000716">
    <property type="term" value="P:transcription-coupled nucleotide-excision repair, DNA damage recognition"/>
    <property type="evidence" value="ECO:0007669"/>
    <property type="project" value="UniProtKB-UniRule"/>
</dbReference>
<dbReference type="InterPro" id="IPR047112">
    <property type="entry name" value="RecG/Mfd"/>
</dbReference>
<sequence length="995" mass="113399">MKNIYEFLKSLQNEKRLKECQLLIVNDDVQAQIASDIVTYLGFKPFVLSDFRANFGDDLLSFSQELQEITKNLSDYYKYKKENKILISPIRTISFPLPKERCFDEFTINFADNINIEEFKSKLYNWGYYFVDIVTSEGEISIRGDIIDICPLGSELGYRVSLFDDEVESIRKFDIEDQKSQKEEIESFSINPAFLALDEQTFEDINEKVQTISSDAFVKDIHSLGFWYLGDLAQYLPQNLNSFITQEALSELDEVYVFEEKRVNKDKFLLTPQIYSSKNYQEINPANIKEFISFHKDKKITIISNSEAKVKSVDLDLNDKNIKYIFENLILNLIGDDEVIISLNKEIKKRRKKKVKLVLDELQYNDFVVHEKHGIGQYKGIEPVVVMGAKRDFVILQYQGEDKLLIPVENLDTIDRYVADGSSYAIVDKLGRGSFAKLKEKVKDRLFEIANDIIRLAAARELVNGIKIDINKDLISTFQKTSGFAYTKDQTRSINEIFSDLSSGKVMDRLLSGDVGFGKTEVAMNALLAVISSGYQAIFVCPTTLLATQHFHSIQKRFEKFDINIAKLDGKTSAKEKTSIKKSFENGSLKMIIGTHSLLDIKSDDLALVIIDEEHKFGVKQKEKLKSLREDVHIFSMSATPIPRTLNLALSKLKGMSSLLTPPSERLGVRTFVKEYNDKLIKEIILREKRRGGQLFYVHNNIASIEAKKKDIEDIVPNIKVDIIHSQIKPDKAEKIIEAFENKEFDILLATSIVESGIHLPNANSIIIDGADRFGIADLHQLRGRVGRSNKEGYCYYVVEDKKSITQDAVKRLVALESNSYLGSGTALAHQDLEIRGGGNIVGVDQSGHIKQIGYGLYLKMLEDTLATLSGEKTQDKKTVDIKLAISAYISQEYISEDRVRLELYRRLSKVTSKEELYTIEEEMEDRFGKPDISTKQFIELILIKILATQKNIQTISSYEMNITFVKENDTKESIKSSSKDDDDIISATLGYLRR</sequence>
<dbReference type="Pfam" id="PF03461">
    <property type="entry name" value="TRCF"/>
    <property type="match status" value="1"/>
</dbReference>
<dbReference type="InterPro" id="IPR027417">
    <property type="entry name" value="P-loop_NTPase"/>
</dbReference>
<evidence type="ECO:0000313" key="12">
    <source>
        <dbReference type="EMBL" id="RBQ28229.1"/>
    </source>
</evidence>
<keyword evidence="8 9" id="KW-0234">DNA repair</keyword>
<dbReference type="InterPro" id="IPR041471">
    <property type="entry name" value="UvrB_inter"/>
</dbReference>
<dbReference type="Gene3D" id="2.40.10.170">
    <property type="match status" value="1"/>
</dbReference>
<dbReference type="GO" id="GO:0003678">
    <property type="term" value="F:DNA helicase activity"/>
    <property type="evidence" value="ECO:0007669"/>
    <property type="project" value="TreeGrafter"/>
</dbReference>
<dbReference type="SUPFAM" id="SSF143517">
    <property type="entry name" value="TRCF domain-like"/>
    <property type="match status" value="1"/>
</dbReference>
<dbReference type="InterPro" id="IPR036101">
    <property type="entry name" value="CarD-like/TRCF_RID_sf"/>
</dbReference>
<dbReference type="SMART" id="SM01058">
    <property type="entry name" value="CarD_TRCF"/>
    <property type="match status" value="1"/>
</dbReference>
<dbReference type="InterPro" id="IPR014001">
    <property type="entry name" value="Helicase_ATP-bd"/>
</dbReference>
<evidence type="ECO:0000256" key="1">
    <source>
        <dbReference type="ARBA" id="ARBA00022490"/>
    </source>
</evidence>
<gene>
    <name evidence="9 12" type="primary">mfd</name>
    <name evidence="12" type="ORF">CRU91_10450</name>
</gene>
<dbReference type="Pfam" id="PF17757">
    <property type="entry name" value="UvrB_inter"/>
    <property type="match status" value="1"/>
</dbReference>
<dbReference type="InterPro" id="IPR004576">
    <property type="entry name" value="Mfd"/>
</dbReference>
<dbReference type="RefSeq" id="WP_113895170.1">
    <property type="nucleotide sequence ID" value="NZ_JANJGA010000019.1"/>
</dbReference>
<organism evidence="12 13">
    <name type="scientific">Aliarcobacter vitoriensis</name>
    <dbReference type="NCBI Taxonomy" id="2011099"/>
    <lineage>
        <taxon>Bacteria</taxon>
        <taxon>Pseudomonadati</taxon>
        <taxon>Campylobacterota</taxon>
        <taxon>Epsilonproteobacteria</taxon>
        <taxon>Campylobacterales</taxon>
        <taxon>Arcobacteraceae</taxon>
        <taxon>Aliarcobacter</taxon>
    </lineage>
</organism>
<dbReference type="OrthoDB" id="9804325at2"/>
<dbReference type="SUPFAM" id="SSF141259">
    <property type="entry name" value="CarD-like"/>
    <property type="match status" value="1"/>
</dbReference>
<dbReference type="PANTHER" id="PTHR47964">
    <property type="entry name" value="ATP-DEPENDENT DNA HELICASE HOMOLOG RECG, CHLOROPLASTIC"/>
    <property type="match status" value="1"/>
</dbReference>
<reference evidence="12 13" key="1">
    <citation type="submission" date="2017-10" db="EMBL/GenBank/DDBJ databases">
        <title>Genomics of the genus Arcobacter.</title>
        <authorList>
            <person name="Perez-Cataluna A."/>
            <person name="Figueras M.J."/>
        </authorList>
    </citation>
    <scope>NUCLEOTIDE SEQUENCE [LARGE SCALE GENOMIC DNA]</scope>
    <source>
        <strain evidence="12 13">CECT 9230</strain>
    </source>
</reference>
<dbReference type="EMBL" id="PDKB01000020">
    <property type="protein sequence ID" value="RBQ28229.1"/>
    <property type="molecule type" value="Genomic_DNA"/>
</dbReference>
<evidence type="ECO:0000259" key="11">
    <source>
        <dbReference type="PROSITE" id="PS51194"/>
    </source>
</evidence>
<dbReference type="InterPro" id="IPR037235">
    <property type="entry name" value="TRCF-like_C_D7"/>
</dbReference>
<dbReference type="InterPro" id="IPR005118">
    <property type="entry name" value="TRCF_C"/>
</dbReference>
<dbReference type="Pfam" id="PF00270">
    <property type="entry name" value="DEAD"/>
    <property type="match status" value="1"/>
</dbReference>
<dbReference type="Gene3D" id="3.40.50.300">
    <property type="entry name" value="P-loop containing nucleotide triphosphate hydrolases"/>
    <property type="match status" value="2"/>
</dbReference>
<comment type="caution">
    <text evidence="12">The sequence shown here is derived from an EMBL/GenBank/DDBJ whole genome shotgun (WGS) entry which is preliminary data.</text>
</comment>
<dbReference type="SMART" id="SM00487">
    <property type="entry name" value="DEXDc"/>
    <property type="match status" value="1"/>
</dbReference>
<dbReference type="Pfam" id="PF00271">
    <property type="entry name" value="Helicase_C"/>
    <property type="match status" value="1"/>
</dbReference>
<dbReference type="NCBIfam" id="TIGR00580">
    <property type="entry name" value="mfd"/>
    <property type="match status" value="1"/>
</dbReference>
<dbReference type="InterPro" id="IPR001650">
    <property type="entry name" value="Helicase_C-like"/>
</dbReference>
<keyword evidence="2 9" id="KW-0547">Nucleotide-binding</keyword>
<dbReference type="Gene3D" id="3.30.2060.10">
    <property type="entry name" value="Penicillin-binding protein 1b domain"/>
    <property type="match status" value="1"/>
</dbReference>
<keyword evidence="13" id="KW-1185">Reference proteome</keyword>
<evidence type="ECO:0000256" key="5">
    <source>
        <dbReference type="ARBA" id="ARBA00022806"/>
    </source>
</evidence>
<evidence type="ECO:0000313" key="13">
    <source>
        <dbReference type="Proteomes" id="UP000252669"/>
    </source>
</evidence>
<evidence type="ECO:0000256" key="2">
    <source>
        <dbReference type="ARBA" id="ARBA00022741"/>
    </source>
</evidence>
<dbReference type="GO" id="GO:0005524">
    <property type="term" value="F:ATP binding"/>
    <property type="evidence" value="ECO:0007669"/>
    <property type="project" value="UniProtKB-UniRule"/>
</dbReference>
<comment type="similarity">
    <text evidence="9">In the C-terminal section; belongs to the helicase family. RecG subfamily.</text>
</comment>
<dbReference type="EC" id="3.6.4.-" evidence="9"/>
<evidence type="ECO:0000256" key="7">
    <source>
        <dbReference type="ARBA" id="ARBA00023125"/>
    </source>
</evidence>
<evidence type="ECO:0000256" key="3">
    <source>
        <dbReference type="ARBA" id="ARBA00022763"/>
    </source>
</evidence>
<feature type="domain" description="Helicase ATP-binding" evidence="10">
    <location>
        <begin position="500"/>
        <end position="659"/>
    </location>
</feature>
<proteinExistence type="inferred from homology"/>
<accession>A0A366MRW5</accession>
<feature type="domain" description="Helicase C-terminal" evidence="11">
    <location>
        <begin position="680"/>
        <end position="834"/>
    </location>
</feature>
<dbReference type="Proteomes" id="UP000252669">
    <property type="component" value="Unassembled WGS sequence"/>
</dbReference>
<keyword evidence="6 9" id="KW-0067">ATP-binding</keyword>
<dbReference type="PANTHER" id="PTHR47964:SF1">
    <property type="entry name" value="ATP-DEPENDENT DNA HELICASE HOMOLOG RECG, CHLOROPLASTIC"/>
    <property type="match status" value="1"/>
</dbReference>
<dbReference type="GO" id="GO:0003684">
    <property type="term" value="F:damaged DNA binding"/>
    <property type="evidence" value="ECO:0007669"/>
    <property type="project" value="InterPro"/>
</dbReference>
<dbReference type="PROSITE" id="PS51192">
    <property type="entry name" value="HELICASE_ATP_BIND_1"/>
    <property type="match status" value="1"/>
</dbReference>
<dbReference type="InterPro" id="IPR011545">
    <property type="entry name" value="DEAD/DEAH_box_helicase_dom"/>
</dbReference>
<keyword evidence="3 9" id="KW-0227">DNA damage</keyword>
<dbReference type="HAMAP" id="MF_00969">
    <property type="entry name" value="TRCF"/>
    <property type="match status" value="1"/>
</dbReference>
<keyword evidence="4 9" id="KW-0378">Hydrolase</keyword>
<evidence type="ECO:0000256" key="4">
    <source>
        <dbReference type="ARBA" id="ARBA00022801"/>
    </source>
</evidence>
<dbReference type="GO" id="GO:0016787">
    <property type="term" value="F:hydrolase activity"/>
    <property type="evidence" value="ECO:0007669"/>
    <property type="project" value="UniProtKB-KW"/>
</dbReference>
<dbReference type="Pfam" id="PF02559">
    <property type="entry name" value="CarD_TRCF_RID"/>
    <property type="match status" value="1"/>
</dbReference>
<comment type="similarity">
    <text evidence="9">In the N-terminal section; belongs to the UvrB family.</text>
</comment>
<dbReference type="PROSITE" id="PS51194">
    <property type="entry name" value="HELICASE_CTER"/>
    <property type="match status" value="1"/>
</dbReference>
<dbReference type="SMART" id="SM00490">
    <property type="entry name" value="HELICc"/>
    <property type="match status" value="1"/>
</dbReference>
<evidence type="ECO:0000259" key="10">
    <source>
        <dbReference type="PROSITE" id="PS51192"/>
    </source>
</evidence>